<feature type="compositionally biased region" description="Basic and acidic residues" evidence="1">
    <location>
        <begin position="87"/>
        <end position="105"/>
    </location>
</feature>
<protein>
    <submittedName>
        <fullName evidence="2">Uncharacterized protein</fullName>
    </submittedName>
</protein>
<evidence type="ECO:0000256" key="1">
    <source>
        <dbReference type="SAM" id="MobiDB-lite"/>
    </source>
</evidence>
<keyword evidence="3" id="KW-1185">Reference proteome</keyword>
<evidence type="ECO:0000313" key="3">
    <source>
        <dbReference type="Proteomes" id="UP001239522"/>
    </source>
</evidence>
<reference evidence="2 3" key="1">
    <citation type="submission" date="2023-03" db="EMBL/GenBank/DDBJ databases">
        <title>Isolation and description of six Streptomyces strains from soil environments, able to metabolize different microbial glucans.</title>
        <authorList>
            <person name="Widen T."/>
            <person name="Larsbrink J."/>
        </authorList>
    </citation>
    <scope>NUCLEOTIDE SEQUENCE [LARGE SCALE GENOMIC DNA]</scope>
    <source>
        <strain evidence="2 3">Mut1</strain>
    </source>
</reference>
<dbReference type="Proteomes" id="UP001239522">
    <property type="component" value="Chromosome"/>
</dbReference>
<proteinExistence type="predicted"/>
<gene>
    <name evidence="2" type="ORF">P8A18_17890</name>
</gene>
<sequence>MIGGDWTSGTGYPGSGASPEPAGTASPAAGAHALTADTSGTCAEVSPYKTVEINGVPMTPARAYVAAGDEAGPGSAPERGRPAVSLEKAEADAARRRPPRDADVT</sequence>
<organism evidence="2 3">
    <name type="scientific">Streptomyces castrisilvae</name>
    <dbReference type="NCBI Taxonomy" id="3033811"/>
    <lineage>
        <taxon>Bacteria</taxon>
        <taxon>Bacillati</taxon>
        <taxon>Actinomycetota</taxon>
        <taxon>Actinomycetes</taxon>
        <taxon>Kitasatosporales</taxon>
        <taxon>Streptomycetaceae</taxon>
        <taxon>Streptomyces</taxon>
    </lineage>
</organism>
<feature type="compositionally biased region" description="Low complexity" evidence="1">
    <location>
        <begin position="15"/>
        <end position="32"/>
    </location>
</feature>
<name>A0ABY9HLI8_9ACTN</name>
<feature type="region of interest" description="Disordered" evidence="1">
    <location>
        <begin position="1"/>
        <end position="32"/>
    </location>
</feature>
<dbReference type="RefSeq" id="WP_306055841.1">
    <property type="nucleotide sequence ID" value="NZ_CP120997.1"/>
</dbReference>
<evidence type="ECO:0000313" key="2">
    <source>
        <dbReference type="EMBL" id="WLQ35186.1"/>
    </source>
</evidence>
<dbReference type="EMBL" id="CP120997">
    <property type="protein sequence ID" value="WLQ35186.1"/>
    <property type="molecule type" value="Genomic_DNA"/>
</dbReference>
<accession>A0ABY9HLI8</accession>
<feature type="region of interest" description="Disordered" evidence="1">
    <location>
        <begin position="67"/>
        <end position="105"/>
    </location>
</feature>